<protein>
    <submittedName>
        <fullName evidence="1">Uncharacterized protein</fullName>
    </submittedName>
</protein>
<gene>
    <name evidence="1" type="ORF">HNR65_003403</name>
</gene>
<accession>A0A7W0CC57</accession>
<dbReference type="PIRSF" id="PIRSF006380">
    <property type="entry name" value="UCP006380"/>
    <property type="match status" value="1"/>
</dbReference>
<keyword evidence="2" id="KW-1185">Reference proteome</keyword>
<dbReference type="InterPro" id="IPR002802">
    <property type="entry name" value="Endo_dU"/>
</dbReference>
<dbReference type="RefSeq" id="WP_181552663.1">
    <property type="nucleotide sequence ID" value="NZ_JACDUS010000015.1"/>
</dbReference>
<proteinExistence type="inferred from homology"/>
<dbReference type="AlphaFoldDB" id="A0A7W0CC57"/>
<dbReference type="Proteomes" id="UP000525298">
    <property type="component" value="Unassembled WGS sequence"/>
</dbReference>
<organism evidence="1 2">
    <name type="scientific">Desulfosalsimonas propionicica</name>
    <dbReference type="NCBI Taxonomy" id="332175"/>
    <lineage>
        <taxon>Bacteria</taxon>
        <taxon>Pseudomonadati</taxon>
        <taxon>Thermodesulfobacteriota</taxon>
        <taxon>Desulfobacteria</taxon>
        <taxon>Desulfobacterales</taxon>
        <taxon>Desulfosalsimonadaceae</taxon>
        <taxon>Desulfosalsimonas</taxon>
    </lineage>
</organism>
<dbReference type="PANTHER" id="PTHR39518:SF2">
    <property type="entry name" value="UPF0215 PROTEIN MJ1150"/>
    <property type="match status" value="1"/>
</dbReference>
<dbReference type="EMBL" id="JACDUS010000015">
    <property type="protein sequence ID" value="MBA2883046.1"/>
    <property type="molecule type" value="Genomic_DNA"/>
</dbReference>
<dbReference type="HAMAP" id="MF_00582">
    <property type="entry name" value="UPF0215"/>
    <property type="match status" value="1"/>
</dbReference>
<dbReference type="Gene3D" id="3.30.2170.10">
    <property type="entry name" value="archaeoglobus fulgidus dsm 4304 superfamily"/>
    <property type="match status" value="1"/>
</dbReference>
<dbReference type="PANTHER" id="PTHR39518">
    <property type="entry name" value="UPF0215 PROTEIN MJ1150"/>
    <property type="match status" value="1"/>
</dbReference>
<dbReference type="Pfam" id="PF01949">
    <property type="entry name" value="Endo_dU"/>
    <property type="match status" value="1"/>
</dbReference>
<evidence type="ECO:0000313" key="1">
    <source>
        <dbReference type="EMBL" id="MBA2883046.1"/>
    </source>
</evidence>
<name>A0A7W0CC57_9BACT</name>
<reference evidence="1 2" key="1">
    <citation type="submission" date="2020-07" db="EMBL/GenBank/DDBJ databases">
        <title>Genomic Encyclopedia of Type Strains, Phase IV (KMG-IV): sequencing the most valuable type-strain genomes for metagenomic binning, comparative biology and taxonomic classification.</title>
        <authorList>
            <person name="Goeker M."/>
        </authorList>
    </citation>
    <scope>NUCLEOTIDE SEQUENCE [LARGE SCALE GENOMIC DNA]</scope>
    <source>
        <strain evidence="1 2">DSM 17721</strain>
    </source>
</reference>
<comment type="caution">
    <text evidence="1">The sequence shown here is derived from an EMBL/GenBank/DDBJ whole genome shotgun (WGS) entry which is preliminary data.</text>
</comment>
<sequence length="189" mass="20399">MATNRLSNVAGFDDAPFSRTHAGSVPVVATVYADLRFDGVLTGKIEKDGFDAAEKIAAMVSQSRFARHVRLILLQGIALGGFNVVDVFGLHDRLGLPVVAVARKQPDMTAIKNALLSHIARGREKWAIIEKLGPMEPLENVYVQRVGLSSAEAAAVLRRFCIHGRIPEPIRTAHLIATAMACGQSRGHP</sequence>
<evidence type="ECO:0000313" key="2">
    <source>
        <dbReference type="Proteomes" id="UP000525298"/>
    </source>
</evidence>